<evidence type="ECO:0000313" key="2">
    <source>
        <dbReference type="EMBL" id="JAA91777.1"/>
    </source>
</evidence>
<evidence type="ECO:0000256" key="1">
    <source>
        <dbReference type="SAM" id="Phobius"/>
    </source>
</evidence>
<accession>S4PZX4</accession>
<sequence length="88" mass="10155">MSTFNLLHEIISVEMHVLVHYTVKFNTTKINNIVKVIIILIATTVILLLNESGIQNINKHHDTGLLHLELTANCTRRTRRILCSNFKY</sequence>
<reference evidence="2" key="2">
    <citation type="submission" date="2013-05" db="EMBL/GenBank/DDBJ databases">
        <authorList>
            <person name="Carter J.-M."/>
            <person name="Baker S.C."/>
            <person name="Pink R."/>
            <person name="Carter D.R.F."/>
            <person name="Collins A."/>
            <person name="Tomlin J."/>
            <person name="Gibbs M."/>
            <person name="Breuker C.J."/>
        </authorList>
    </citation>
    <scope>NUCLEOTIDE SEQUENCE</scope>
    <source>
        <tissue evidence="2">Ovary</tissue>
    </source>
</reference>
<proteinExistence type="predicted"/>
<keyword evidence="1" id="KW-0472">Membrane</keyword>
<feature type="transmembrane region" description="Helical" evidence="1">
    <location>
        <begin position="30"/>
        <end position="49"/>
    </location>
</feature>
<organism evidence="2">
    <name type="scientific">Pararge aegeria</name>
    <name type="common">speckled wood butterfly</name>
    <dbReference type="NCBI Taxonomy" id="116150"/>
    <lineage>
        <taxon>Eukaryota</taxon>
        <taxon>Metazoa</taxon>
        <taxon>Ecdysozoa</taxon>
        <taxon>Arthropoda</taxon>
        <taxon>Hexapoda</taxon>
        <taxon>Insecta</taxon>
        <taxon>Pterygota</taxon>
        <taxon>Neoptera</taxon>
        <taxon>Endopterygota</taxon>
        <taxon>Lepidoptera</taxon>
        <taxon>Glossata</taxon>
        <taxon>Ditrysia</taxon>
        <taxon>Papilionoidea</taxon>
        <taxon>Nymphalidae</taxon>
        <taxon>Satyrinae</taxon>
        <taxon>Satyrini</taxon>
        <taxon>Parargina</taxon>
        <taxon>Pararge</taxon>
    </lineage>
</organism>
<keyword evidence="1" id="KW-0812">Transmembrane</keyword>
<name>S4PZX4_9NEOP</name>
<dbReference type="EMBL" id="GAIX01000783">
    <property type="protein sequence ID" value="JAA91777.1"/>
    <property type="molecule type" value="Transcribed_RNA"/>
</dbReference>
<reference evidence="2" key="1">
    <citation type="journal article" date="2013" name="BMC Genomics">
        <title>Unscrambling butterfly oogenesis.</title>
        <authorList>
            <person name="Carter J.M."/>
            <person name="Baker S.C."/>
            <person name="Pink R."/>
            <person name="Carter D.R."/>
            <person name="Collins A."/>
            <person name="Tomlin J."/>
            <person name="Gibbs M."/>
            <person name="Breuker C.J."/>
        </authorList>
    </citation>
    <scope>NUCLEOTIDE SEQUENCE</scope>
    <source>
        <tissue evidence="2">Ovary</tissue>
    </source>
</reference>
<keyword evidence="1" id="KW-1133">Transmembrane helix</keyword>
<dbReference type="AlphaFoldDB" id="S4PZX4"/>
<protein>
    <submittedName>
        <fullName evidence="2">Uncharacterized protein</fullName>
    </submittedName>
</protein>